<dbReference type="InterPro" id="IPR003797">
    <property type="entry name" value="DegV"/>
</dbReference>
<dbReference type="Gene3D" id="3.40.50.10170">
    <property type="match status" value="1"/>
</dbReference>
<keyword evidence="1" id="KW-0446">Lipid-binding</keyword>
<sequence>MEKVKIFTDSCSDLSPDVISRYDIKMLSTPVYFGEERYYDRDNLTPGEFYNKLENYSGVPKTSQIGPTVFESEFKKALEEGYKVLSLNFSSKLSGIFESAALAKKNIGSDDIHVIDTRCASVGFGLSVIYAARLLEEGRDLNEVIESTLDYCAHQEHIFAVGSLEMLKRGGRIKSTTAFIGNILKIKPILHFRDGEILPLGKARGKKRMFEYLLEKMEERGKDLGSQFIGLNHSANPGLANKLKDMIKEKYGVEEFYISEIGAAIGSHVGKNTVSVFFQSKDRVASPEVR</sequence>
<dbReference type="EMBL" id="CP001098">
    <property type="protein sequence ID" value="ACL70157.1"/>
    <property type="molecule type" value="Genomic_DNA"/>
</dbReference>
<dbReference type="RefSeq" id="WP_012636340.1">
    <property type="nucleotide sequence ID" value="NC_011899.1"/>
</dbReference>
<dbReference type="PROSITE" id="PS51482">
    <property type="entry name" value="DEGV"/>
    <property type="match status" value="1"/>
</dbReference>
<name>B8CXY8_HALOH</name>
<dbReference type="NCBIfam" id="TIGR00762">
    <property type="entry name" value="DegV"/>
    <property type="match status" value="1"/>
</dbReference>
<dbReference type="GO" id="GO:0008289">
    <property type="term" value="F:lipid binding"/>
    <property type="evidence" value="ECO:0007669"/>
    <property type="project" value="UniProtKB-KW"/>
</dbReference>
<dbReference type="Pfam" id="PF02645">
    <property type="entry name" value="DegV"/>
    <property type="match status" value="1"/>
</dbReference>
<protein>
    <submittedName>
        <fullName evidence="2">DegV family protein</fullName>
    </submittedName>
</protein>
<gene>
    <name evidence="2" type="ordered locus">Hore_14080</name>
</gene>
<dbReference type="HOGENOM" id="CLU_048251_4_1_9"/>
<dbReference type="eggNOG" id="COG1307">
    <property type="taxonomic scope" value="Bacteria"/>
</dbReference>
<accession>B8CXY8</accession>
<dbReference type="InterPro" id="IPR050270">
    <property type="entry name" value="DegV_domain_contain"/>
</dbReference>
<dbReference type="AlphaFoldDB" id="B8CXY8"/>
<dbReference type="Proteomes" id="UP000000719">
    <property type="component" value="Chromosome"/>
</dbReference>
<organism evidence="2 3">
    <name type="scientific">Halothermothrix orenii (strain H 168 / OCM 544 / DSM 9562)</name>
    <dbReference type="NCBI Taxonomy" id="373903"/>
    <lineage>
        <taxon>Bacteria</taxon>
        <taxon>Bacillati</taxon>
        <taxon>Bacillota</taxon>
        <taxon>Clostridia</taxon>
        <taxon>Halanaerobiales</taxon>
        <taxon>Halothermotrichaceae</taxon>
        <taxon>Halothermothrix</taxon>
    </lineage>
</organism>
<reference evidence="2 3" key="1">
    <citation type="journal article" date="2009" name="PLoS ONE">
        <title>Genome analysis of the anaerobic thermohalophilic bacterium Halothermothrix orenii.</title>
        <authorList>
            <person name="Mavromatis K."/>
            <person name="Ivanova N."/>
            <person name="Anderson I."/>
            <person name="Lykidis A."/>
            <person name="Hooper S.D."/>
            <person name="Sun H."/>
            <person name="Kunin V."/>
            <person name="Lapidus A."/>
            <person name="Hugenholtz P."/>
            <person name="Patel B."/>
            <person name="Kyrpides N.C."/>
        </authorList>
    </citation>
    <scope>NUCLEOTIDE SEQUENCE [LARGE SCALE GENOMIC DNA]</scope>
    <source>
        <strain evidence="3">H 168 / OCM 544 / DSM 9562</strain>
    </source>
</reference>
<evidence type="ECO:0000313" key="2">
    <source>
        <dbReference type="EMBL" id="ACL70157.1"/>
    </source>
</evidence>
<dbReference type="Gene3D" id="3.30.1180.10">
    <property type="match status" value="1"/>
</dbReference>
<dbReference type="PANTHER" id="PTHR33434:SF8">
    <property type="entry name" value="DEGV DOMAIN-CONTAINING PROTEIN SPR1019"/>
    <property type="match status" value="1"/>
</dbReference>
<proteinExistence type="predicted"/>
<dbReference type="InterPro" id="IPR043168">
    <property type="entry name" value="DegV_C"/>
</dbReference>
<dbReference type="STRING" id="373903.Hore_14080"/>
<dbReference type="OrthoDB" id="9780216at2"/>
<dbReference type="SUPFAM" id="SSF82549">
    <property type="entry name" value="DAK1/DegV-like"/>
    <property type="match status" value="1"/>
</dbReference>
<keyword evidence="3" id="KW-1185">Reference proteome</keyword>
<dbReference type="KEGG" id="hor:Hore_14080"/>
<dbReference type="PANTHER" id="PTHR33434">
    <property type="entry name" value="DEGV DOMAIN-CONTAINING PROTEIN DR_1986-RELATED"/>
    <property type="match status" value="1"/>
</dbReference>
<evidence type="ECO:0000313" key="3">
    <source>
        <dbReference type="Proteomes" id="UP000000719"/>
    </source>
</evidence>
<evidence type="ECO:0000256" key="1">
    <source>
        <dbReference type="ARBA" id="ARBA00023121"/>
    </source>
</evidence>